<feature type="region of interest" description="Disordered" evidence="1">
    <location>
        <begin position="135"/>
        <end position="161"/>
    </location>
</feature>
<protein>
    <recommendedName>
        <fullName evidence="2">DNA ligase D polymerase domain-containing protein</fullName>
    </recommendedName>
</protein>
<evidence type="ECO:0000259" key="2">
    <source>
        <dbReference type="Pfam" id="PF21686"/>
    </source>
</evidence>
<dbReference type="Gene3D" id="3.90.920.10">
    <property type="entry name" value="DNA primase, PRIM domain"/>
    <property type="match status" value="1"/>
</dbReference>
<accession>A0ABS5VQN6</accession>
<reference evidence="3 4" key="1">
    <citation type="submission" date="2021-05" db="EMBL/GenBank/DDBJ databases">
        <title>A Polyphasic approach of four new species of the genus Ohtaekwangia: Ohtaekwangia histidinii sp. nov., Ohtaekwangia cretensis sp. nov., Ohtaekwangia indiensis sp. nov., Ohtaekwangia reichenbachii sp. nov. from diverse environment.</title>
        <authorList>
            <person name="Octaviana S."/>
        </authorList>
    </citation>
    <scope>NUCLEOTIDE SEQUENCE [LARGE SCALE GENOMIC DNA]</scope>
    <source>
        <strain evidence="3 4">PWU20</strain>
    </source>
</reference>
<dbReference type="PANTHER" id="PTHR42705:SF2">
    <property type="entry name" value="BIFUNCTIONAL NON-HOMOLOGOUS END JOINING PROTEIN LIGD"/>
    <property type="match status" value="1"/>
</dbReference>
<dbReference type="PANTHER" id="PTHR42705">
    <property type="entry name" value="BIFUNCTIONAL NON-HOMOLOGOUS END JOINING PROTEIN LIGD"/>
    <property type="match status" value="1"/>
</dbReference>
<sequence length="462" mass="52775">MLIRKNTKAFKTIVEIVVACQSMEDREKLIRLFITKAGDTIRERISIEGIQGESALFYEMTFQAVLNNLKSSNHQLHESDEMPGIYFFHSSSNKVWDETPFEFDEAVKKEFSSLPELPTVRKKEKAEKFVIPSPKVKTETPPLRKEKDVQKPKVKAEDKGTKQPDYKLKRKIHFTDLDKVLFRQPQLKKKDVLDYYNKIADFILPYLKDRPLQIQPDSINNKKHTVYKNIAELSKDFEERTNGLSLSKGKEQLLLCNDKDDLLQYVELGCIAFHVGHSRLKSTAFSDYIVIGVDSDAAFTKMIEVTLTVRDILTGLQLPSLVKTNGNSGLHVYIPLDAKSDFGTSEKAGEYLCKLVRLKLPDLARLKDSDASYGSVFLDYHANKQGVSVIAPYSFIPGQSALVATPLLWDEVKEELQAEQFNPESVLKRLRQVGDPFEPLFKKKVNAEALLKRLEENYAFLF</sequence>
<evidence type="ECO:0000256" key="1">
    <source>
        <dbReference type="SAM" id="MobiDB-lite"/>
    </source>
</evidence>
<comment type="caution">
    <text evidence="3">The sequence shown here is derived from an EMBL/GenBank/DDBJ whole genome shotgun (WGS) entry which is preliminary data.</text>
</comment>
<dbReference type="InterPro" id="IPR014145">
    <property type="entry name" value="LigD_pol_dom"/>
</dbReference>
<feature type="domain" description="DNA ligase D polymerase" evidence="2">
    <location>
        <begin position="189"/>
        <end position="437"/>
    </location>
</feature>
<dbReference type="Pfam" id="PF21686">
    <property type="entry name" value="LigD_Prim-Pol"/>
    <property type="match status" value="1"/>
</dbReference>
<dbReference type="Proteomes" id="UP000772618">
    <property type="component" value="Unassembled WGS sequence"/>
</dbReference>
<dbReference type="EMBL" id="JAHESD010000020">
    <property type="protein sequence ID" value="MBT1703764.1"/>
    <property type="molecule type" value="Genomic_DNA"/>
</dbReference>
<name>A0ABS5VQN6_9BACT</name>
<evidence type="ECO:0000313" key="3">
    <source>
        <dbReference type="EMBL" id="MBT1703764.1"/>
    </source>
</evidence>
<feature type="compositionally biased region" description="Basic and acidic residues" evidence="1">
    <location>
        <begin position="136"/>
        <end position="161"/>
    </location>
</feature>
<dbReference type="InterPro" id="IPR052171">
    <property type="entry name" value="NHEJ_LigD"/>
</dbReference>
<proteinExistence type="predicted"/>
<organism evidence="3 4">
    <name type="scientific">Chryseosolibacter indicus</name>
    <dbReference type="NCBI Taxonomy" id="2782351"/>
    <lineage>
        <taxon>Bacteria</taxon>
        <taxon>Pseudomonadati</taxon>
        <taxon>Bacteroidota</taxon>
        <taxon>Cytophagia</taxon>
        <taxon>Cytophagales</taxon>
        <taxon>Chryseotaleaceae</taxon>
        <taxon>Chryseosolibacter</taxon>
    </lineage>
</organism>
<dbReference type="RefSeq" id="WP_254153726.1">
    <property type="nucleotide sequence ID" value="NZ_JAHESD010000020.1"/>
</dbReference>
<keyword evidence="4" id="KW-1185">Reference proteome</keyword>
<gene>
    <name evidence="3" type="ORF">KK060_10765</name>
</gene>
<evidence type="ECO:0000313" key="4">
    <source>
        <dbReference type="Proteomes" id="UP000772618"/>
    </source>
</evidence>